<dbReference type="InterPro" id="IPR009851">
    <property type="entry name" value="Mod_r"/>
</dbReference>
<keyword evidence="4" id="KW-0967">Endosome</keyword>
<dbReference type="STRING" id="33097.A0A150GEK7"/>
<feature type="compositionally biased region" description="Low complexity" evidence="7">
    <location>
        <begin position="1"/>
        <end position="18"/>
    </location>
</feature>
<feature type="region of interest" description="Disordered" evidence="7">
    <location>
        <begin position="1"/>
        <end position="29"/>
    </location>
</feature>
<evidence type="ECO:0000256" key="6">
    <source>
        <dbReference type="PROSITE-ProRule" id="PRU00646"/>
    </source>
</evidence>
<evidence type="ECO:0000256" key="2">
    <source>
        <dbReference type="ARBA" id="ARBA00007617"/>
    </source>
</evidence>
<comment type="caution">
    <text evidence="9">The sequence shown here is derived from an EMBL/GenBank/DDBJ whole genome shotgun (WGS) entry which is preliminary data.</text>
</comment>
<dbReference type="PANTHER" id="PTHR13678:SF2">
    <property type="entry name" value="VACUOLAR PROTEIN SORTING-ASSOCIATED PROTEIN 37A"/>
    <property type="match status" value="1"/>
</dbReference>
<feature type="domain" description="VPS37 C-terminal" evidence="8">
    <location>
        <begin position="108"/>
        <end position="189"/>
    </location>
</feature>
<gene>
    <name evidence="9" type="ORF">GPECTOR_33g662</name>
</gene>
<dbReference type="AlphaFoldDB" id="A0A150GEK7"/>
<dbReference type="GO" id="GO:0006612">
    <property type="term" value="P:protein targeting to membrane"/>
    <property type="evidence" value="ECO:0007669"/>
    <property type="project" value="TreeGrafter"/>
</dbReference>
<evidence type="ECO:0000256" key="7">
    <source>
        <dbReference type="SAM" id="MobiDB-lite"/>
    </source>
</evidence>
<dbReference type="Proteomes" id="UP000075714">
    <property type="component" value="Unassembled WGS sequence"/>
</dbReference>
<dbReference type="GO" id="GO:0006623">
    <property type="term" value="P:protein targeting to vacuole"/>
    <property type="evidence" value="ECO:0007669"/>
    <property type="project" value="TreeGrafter"/>
</dbReference>
<dbReference type="PANTHER" id="PTHR13678">
    <property type="entry name" value="VACUOLAR PROTEIN SORTING-ASSOCIATED PROTEIN 37"/>
    <property type="match status" value="1"/>
</dbReference>
<dbReference type="GO" id="GO:0000813">
    <property type="term" value="C:ESCRT I complex"/>
    <property type="evidence" value="ECO:0007669"/>
    <property type="project" value="UniProtKB-ARBA"/>
</dbReference>
<dbReference type="Pfam" id="PF07200">
    <property type="entry name" value="Mod_r"/>
    <property type="match status" value="1"/>
</dbReference>
<dbReference type="OrthoDB" id="10260857at2759"/>
<accession>A0A150GEK7</accession>
<organism evidence="9 10">
    <name type="scientific">Gonium pectorale</name>
    <name type="common">Green alga</name>
    <dbReference type="NCBI Taxonomy" id="33097"/>
    <lineage>
        <taxon>Eukaryota</taxon>
        <taxon>Viridiplantae</taxon>
        <taxon>Chlorophyta</taxon>
        <taxon>core chlorophytes</taxon>
        <taxon>Chlorophyceae</taxon>
        <taxon>CS clade</taxon>
        <taxon>Chlamydomonadales</taxon>
        <taxon>Volvocaceae</taxon>
        <taxon>Gonium</taxon>
    </lineage>
</organism>
<reference evidence="10" key="1">
    <citation type="journal article" date="2016" name="Nat. Commun.">
        <title>The Gonium pectorale genome demonstrates co-option of cell cycle regulation during the evolution of multicellularity.</title>
        <authorList>
            <person name="Hanschen E.R."/>
            <person name="Marriage T.N."/>
            <person name="Ferris P.J."/>
            <person name="Hamaji T."/>
            <person name="Toyoda A."/>
            <person name="Fujiyama A."/>
            <person name="Neme R."/>
            <person name="Noguchi H."/>
            <person name="Minakuchi Y."/>
            <person name="Suzuki M."/>
            <person name="Kawai-Toyooka H."/>
            <person name="Smith D.R."/>
            <person name="Sparks H."/>
            <person name="Anderson J."/>
            <person name="Bakaric R."/>
            <person name="Luria V."/>
            <person name="Karger A."/>
            <person name="Kirschner M.W."/>
            <person name="Durand P.M."/>
            <person name="Michod R.E."/>
            <person name="Nozaki H."/>
            <person name="Olson B.J."/>
        </authorList>
    </citation>
    <scope>NUCLEOTIDE SEQUENCE [LARGE SCALE GENOMIC DNA]</scope>
    <source>
        <strain evidence="10">NIES-2863</strain>
    </source>
</reference>
<keyword evidence="10" id="KW-1185">Reference proteome</keyword>
<evidence type="ECO:0000256" key="1">
    <source>
        <dbReference type="ARBA" id="ARBA00004177"/>
    </source>
</evidence>
<name>A0A150GEK7_GONPE</name>
<comment type="similarity">
    <text evidence="2">Belongs to the VPS37 family.</text>
</comment>
<dbReference type="EMBL" id="LSYV01000034">
    <property type="protein sequence ID" value="KXZ47780.1"/>
    <property type="molecule type" value="Genomic_DNA"/>
</dbReference>
<keyword evidence="3 6" id="KW-0813">Transport</keyword>
<dbReference type="GO" id="GO:0043162">
    <property type="term" value="P:ubiquitin-dependent protein catabolic process via the multivesicular body sorting pathway"/>
    <property type="evidence" value="ECO:0007669"/>
    <property type="project" value="TreeGrafter"/>
</dbReference>
<evidence type="ECO:0000256" key="3">
    <source>
        <dbReference type="ARBA" id="ARBA00022448"/>
    </source>
</evidence>
<evidence type="ECO:0000256" key="5">
    <source>
        <dbReference type="ARBA" id="ARBA00022927"/>
    </source>
</evidence>
<protein>
    <recommendedName>
        <fullName evidence="8">VPS37 C-terminal domain-containing protein</fullName>
    </recommendedName>
</protein>
<sequence>MPGRSPTRAGTAAASSASEDLSTAGGADPEAFLESLPTAQLEAMLGDDEALKKAAAQWLKDLPAARALEDVRRQNRSVATANVALGRSIEEARGHVAIVRSGEYAAMRALFEELYARQEAVIAKMGPGVLLAKVREEADKADAASDELLERFQAGTLSVEAFVDAYVAAREAFHTVDLKRQAAEHHMLA</sequence>
<proteinExistence type="inferred from homology"/>
<dbReference type="PROSITE" id="PS51314">
    <property type="entry name" value="VPS37_C"/>
    <property type="match status" value="1"/>
</dbReference>
<evidence type="ECO:0000313" key="10">
    <source>
        <dbReference type="Proteomes" id="UP000075714"/>
    </source>
</evidence>
<evidence type="ECO:0000313" key="9">
    <source>
        <dbReference type="EMBL" id="KXZ47780.1"/>
    </source>
</evidence>
<keyword evidence="5 6" id="KW-0653">Protein transport</keyword>
<comment type="subcellular location">
    <subcellularLocation>
        <location evidence="1">Endosome</location>
    </subcellularLocation>
</comment>
<evidence type="ECO:0000259" key="8">
    <source>
        <dbReference type="PROSITE" id="PS51314"/>
    </source>
</evidence>
<evidence type="ECO:0000256" key="4">
    <source>
        <dbReference type="ARBA" id="ARBA00022753"/>
    </source>
</evidence>